<keyword evidence="1" id="KW-1133">Transmembrane helix</keyword>
<keyword evidence="1" id="KW-0472">Membrane</keyword>
<dbReference type="GO" id="GO:0004175">
    <property type="term" value="F:endopeptidase activity"/>
    <property type="evidence" value="ECO:0007669"/>
    <property type="project" value="UniProtKB-ARBA"/>
</dbReference>
<feature type="domain" description="CAAX prenyl protease 2/Lysostaphin resistance protein A-like" evidence="2">
    <location>
        <begin position="153"/>
        <end position="239"/>
    </location>
</feature>
<dbReference type="PATRIC" id="fig|467210.3.peg.2496"/>
<feature type="transmembrane region" description="Helical" evidence="1">
    <location>
        <begin position="201"/>
        <end position="220"/>
    </location>
</feature>
<dbReference type="InterPro" id="IPR003675">
    <property type="entry name" value="Rce1/LyrA-like_dom"/>
</dbReference>
<dbReference type="EMBL" id="LSDA01000140">
    <property type="protein sequence ID" value="KXB53449.1"/>
    <property type="molecule type" value="Genomic_DNA"/>
</dbReference>
<evidence type="ECO:0000256" key="1">
    <source>
        <dbReference type="SAM" id="Phobius"/>
    </source>
</evidence>
<dbReference type="Pfam" id="PF02517">
    <property type="entry name" value="Rce1-like"/>
    <property type="match status" value="1"/>
</dbReference>
<evidence type="ECO:0000259" key="2">
    <source>
        <dbReference type="Pfam" id="PF02517"/>
    </source>
</evidence>
<dbReference type="GO" id="GO:0006508">
    <property type="term" value="P:proteolysis"/>
    <property type="evidence" value="ECO:0007669"/>
    <property type="project" value="UniProtKB-KW"/>
</dbReference>
<protein>
    <submittedName>
        <fullName evidence="3">CAAX amino terminal protease family protein</fullName>
    </submittedName>
</protein>
<dbReference type="Proteomes" id="UP000070394">
    <property type="component" value="Unassembled WGS sequence"/>
</dbReference>
<dbReference type="STRING" id="467210.HMPREF1866_02521"/>
<keyword evidence="4" id="KW-1185">Reference proteome</keyword>
<evidence type="ECO:0000313" key="3">
    <source>
        <dbReference type="EMBL" id="KXB53449.1"/>
    </source>
</evidence>
<evidence type="ECO:0000313" key="4">
    <source>
        <dbReference type="Proteomes" id="UP000070394"/>
    </source>
</evidence>
<name>A0A133ZDD2_9FIRM</name>
<keyword evidence="1" id="KW-0812">Transmembrane</keyword>
<organism evidence="3 4">
    <name type="scientific">Lachnoanaerobaculum saburreum</name>
    <dbReference type="NCBI Taxonomy" id="467210"/>
    <lineage>
        <taxon>Bacteria</taxon>
        <taxon>Bacillati</taxon>
        <taxon>Bacillota</taxon>
        <taxon>Clostridia</taxon>
        <taxon>Lachnospirales</taxon>
        <taxon>Lachnospiraceae</taxon>
        <taxon>Lachnoanaerobaculum</taxon>
    </lineage>
</organism>
<dbReference type="GO" id="GO:0080120">
    <property type="term" value="P:CAAX-box protein maturation"/>
    <property type="evidence" value="ECO:0007669"/>
    <property type="project" value="UniProtKB-ARBA"/>
</dbReference>
<keyword evidence="3" id="KW-0645">Protease</keyword>
<proteinExistence type="predicted"/>
<feature type="transmembrane region" description="Helical" evidence="1">
    <location>
        <begin position="99"/>
        <end position="118"/>
    </location>
</feature>
<keyword evidence="3" id="KW-0378">Hydrolase</keyword>
<dbReference type="AlphaFoldDB" id="A0A133ZDD2"/>
<feature type="transmembrane region" description="Helical" evidence="1">
    <location>
        <begin position="227"/>
        <end position="249"/>
    </location>
</feature>
<accession>A0A133ZDD2</accession>
<reference evidence="4" key="1">
    <citation type="submission" date="2016-01" db="EMBL/GenBank/DDBJ databases">
        <authorList>
            <person name="Mitreva M."/>
            <person name="Pepin K.H."/>
            <person name="Mihindukulasuriya K.A."/>
            <person name="Fulton R."/>
            <person name="Fronick C."/>
            <person name="O'Laughlin M."/>
            <person name="Miner T."/>
            <person name="Herter B."/>
            <person name="Rosa B.A."/>
            <person name="Cordes M."/>
            <person name="Tomlinson C."/>
            <person name="Wollam A."/>
            <person name="Palsikar V.B."/>
            <person name="Mardis E.R."/>
            <person name="Wilson R.K."/>
        </authorList>
    </citation>
    <scope>NUCLEOTIDE SEQUENCE [LARGE SCALE GENOMIC DNA]</scope>
    <source>
        <strain evidence="4">DNF00896</strain>
    </source>
</reference>
<sequence>MNFLEKIRPKEKLKYLRWFDILIVTCIMFGIFIVTSTQLFIGLLQSDPQAIQDSAESMDIASDGAAYTGNFTLQSILLIIALLYLLIRNFDFKQLKIRLHWSVIIWVPVLFSIIGLFGDLVSTVSGEYNYFDPSLFKYINPIEALNKFLALSPFAIGYAFLNGFYEEFFFLGLLTSVKDEHKWYALAFSTLVRVSFHTYQGLLWSLVIGVVYGLFYYFMYKKVIKNLLPFFLMHAMTDMFGSSLIYMLINWNYQ</sequence>
<feature type="transmembrane region" description="Helical" evidence="1">
    <location>
        <begin position="64"/>
        <end position="87"/>
    </location>
</feature>
<gene>
    <name evidence="3" type="ORF">HMPREF1866_02521</name>
</gene>
<dbReference type="OrthoDB" id="95797at2"/>
<feature type="transmembrane region" description="Helical" evidence="1">
    <location>
        <begin position="21"/>
        <end position="44"/>
    </location>
</feature>
<dbReference type="RefSeq" id="WP_060932083.1">
    <property type="nucleotide sequence ID" value="NZ_KQ959848.1"/>
</dbReference>
<comment type="caution">
    <text evidence="3">The sequence shown here is derived from an EMBL/GenBank/DDBJ whole genome shotgun (WGS) entry which is preliminary data.</text>
</comment>